<dbReference type="InParanoid" id="A0A078B8T2"/>
<dbReference type="AlphaFoldDB" id="A0A078B8T2"/>
<evidence type="ECO:0000256" key="1">
    <source>
        <dbReference type="SAM" id="MobiDB-lite"/>
    </source>
</evidence>
<evidence type="ECO:0000313" key="2">
    <source>
        <dbReference type="EMBL" id="CDW90824.1"/>
    </source>
</evidence>
<sequence>MREDELMKNIKPFNALQTIMMLSNIANLTVIHHDQRFDLNYEKEDDPEPKPAAYDNFVANIEFKQRTRQMHFQREMVQSDSSQYLGTESRMSSRRLMALRRQTSKLTHTLNRRSSFNISEKSSPDNTGRKKNKDHHLDLALLRQIKLDPPEKKPYEILDDQTQNQIERLRNQQRKKEQLREYQKKRSKQKVSVLNRQISIQKRDLKEDSANNTMYLSDLHFFNTNESISNLFEAKIHGHEPIAGQKVTKVRTDRLPKQYSEAVKTYLGQNAIQQETDLSKLLKAIQMKRQEEKNGMHNFDITQNNQSVEQQVQDLDNLMQSNGLRSNQVIQLLDYQVPLRKILQMNYGVIYREKQAYLQGENYSKKPSTKTQHTREQFYRLSNQVERRYLRSNELIKSLTRLFKAENMSQRNTPNSFLTPMTPNTEHSNHPALQSQQKKVKFGRTRTNSRSKINISSPEQVNSLYELNQDELDQFQSMIISYKEKQLNRSSFQLPNLNSERFDETIMNSQILPQTQIPRKNHRFLAKSTANSQNNSPRNQSPRSKDIIRKMMNRTEMQNALSGFIKDKRSSKARESKLRQFTMSAIFQYEH</sequence>
<keyword evidence="3" id="KW-1185">Reference proteome</keyword>
<organism evidence="2 3">
    <name type="scientific">Stylonychia lemnae</name>
    <name type="common">Ciliate</name>
    <dbReference type="NCBI Taxonomy" id="5949"/>
    <lineage>
        <taxon>Eukaryota</taxon>
        <taxon>Sar</taxon>
        <taxon>Alveolata</taxon>
        <taxon>Ciliophora</taxon>
        <taxon>Intramacronucleata</taxon>
        <taxon>Spirotrichea</taxon>
        <taxon>Stichotrichia</taxon>
        <taxon>Sporadotrichida</taxon>
        <taxon>Oxytrichidae</taxon>
        <taxon>Stylonychinae</taxon>
        <taxon>Stylonychia</taxon>
    </lineage>
</organism>
<feature type="compositionally biased region" description="Basic residues" evidence="1">
    <location>
        <begin position="438"/>
        <end position="449"/>
    </location>
</feature>
<accession>A0A078B8T2</accession>
<feature type="region of interest" description="Disordered" evidence="1">
    <location>
        <begin position="105"/>
        <end position="135"/>
    </location>
</feature>
<gene>
    <name evidence="2" type="primary">Contig12477.g13310</name>
    <name evidence="2" type="ORF">STYLEM_19971</name>
</gene>
<name>A0A078B8T2_STYLE</name>
<dbReference type="EMBL" id="CCKQ01018831">
    <property type="protein sequence ID" value="CDW90824.1"/>
    <property type="molecule type" value="Genomic_DNA"/>
</dbReference>
<feature type="region of interest" description="Disordered" evidence="1">
    <location>
        <begin position="425"/>
        <end position="450"/>
    </location>
</feature>
<proteinExistence type="predicted"/>
<evidence type="ECO:0000313" key="3">
    <source>
        <dbReference type="Proteomes" id="UP000039865"/>
    </source>
</evidence>
<reference evidence="2 3" key="1">
    <citation type="submission" date="2014-06" db="EMBL/GenBank/DDBJ databases">
        <authorList>
            <person name="Swart Estienne"/>
        </authorList>
    </citation>
    <scope>NUCLEOTIDE SEQUENCE [LARGE SCALE GENOMIC DNA]</scope>
    <source>
        <strain evidence="2 3">130c</strain>
    </source>
</reference>
<protein>
    <submittedName>
        <fullName evidence="2">Uncharacterized protein</fullName>
    </submittedName>
</protein>
<feature type="compositionally biased region" description="Polar residues" evidence="1">
    <location>
        <begin position="105"/>
        <end position="126"/>
    </location>
</feature>
<feature type="compositionally biased region" description="Polar residues" evidence="1">
    <location>
        <begin position="425"/>
        <end position="437"/>
    </location>
</feature>
<dbReference type="Proteomes" id="UP000039865">
    <property type="component" value="Unassembled WGS sequence"/>
</dbReference>